<dbReference type="InterPro" id="IPR036047">
    <property type="entry name" value="F-box-like_dom_sf"/>
</dbReference>
<protein>
    <recommendedName>
        <fullName evidence="6">F-box domain-containing protein</fullName>
    </recommendedName>
</protein>
<gene>
    <name evidence="4" type="ORF">QYE76_070195</name>
</gene>
<accession>A0AAD8SHK1</accession>
<feature type="domain" description="F-box protein AT5G49610-like beta-propeller" evidence="3">
    <location>
        <begin position="181"/>
        <end position="360"/>
    </location>
</feature>
<evidence type="ECO:0000256" key="1">
    <source>
        <dbReference type="SAM" id="MobiDB-lite"/>
    </source>
</evidence>
<dbReference type="EMBL" id="JAUUTY010000004">
    <property type="protein sequence ID" value="KAK1652390.1"/>
    <property type="molecule type" value="Genomic_DNA"/>
</dbReference>
<evidence type="ECO:0000259" key="3">
    <source>
        <dbReference type="Pfam" id="PF23635"/>
    </source>
</evidence>
<dbReference type="InterPro" id="IPR001810">
    <property type="entry name" value="F-box_dom"/>
</dbReference>
<dbReference type="Pfam" id="PF23635">
    <property type="entry name" value="Beta-prop_AT5G49610-like"/>
    <property type="match status" value="1"/>
</dbReference>
<evidence type="ECO:0000313" key="4">
    <source>
        <dbReference type="EMBL" id="KAK1652390.1"/>
    </source>
</evidence>
<dbReference type="Proteomes" id="UP001231189">
    <property type="component" value="Unassembled WGS sequence"/>
</dbReference>
<dbReference type="AlphaFoldDB" id="A0AAD8SHK1"/>
<organism evidence="4 5">
    <name type="scientific">Lolium multiflorum</name>
    <name type="common">Italian ryegrass</name>
    <name type="synonym">Lolium perenne subsp. multiflorum</name>
    <dbReference type="NCBI Taxonomy" id="4521"/>
    <lineage>
        <taxon>Eukaryota</taxon>
        <taxon>Viridiplantae</taxon>
        <taxon>Streptophyta</taxon>
        <taxon>Embryophyta</taxon>
        <taxon>Tracheophyta</taxon>
        <taxon>Spermatophyta</taxon>
        <taxon>Magnoliopsida</taxon>
        <taxon>Liliopsida</taxon>
        <taxon>Poales</taxon>
        <taxon>Poaceae</taxon>
        <taxon>BOP clade</taxon>
        <taxon>Pooideae</taxon>
        <taxon>Poodae</taxon>
        <taxon>Poeae</taxon>
        <taxon>Poeae Chloroplast Group 2 (Poeae type)</taxon>
        <taxon>Loliodinae</taxon>
        <taxon>Loliinae</taxon>
        <taxon>Lolium</taxon>
    </lineage>
</organism>
<reference evidence="4" key="1">
    <citation type="submission" date="2023-07" db="EMBL/GenBank/DDBJ databases">
        <title>A chromosome-level genome assembly of Lolium multiflorum.</title>
        <authorList>
            <person name="Chen Y."/>
            <person name="Copetti D."/>
            <person name="Kolliker R."/>
            <person name="Studer B."/>
        </authorList>
    </citation>
    <scope>NUCLEOTIDE SEQUENCE</scope>
    <source>
        <strain evidence="4">02402/16</strain>
        <tissue evidence="4">Leaf</tissue>
    </source>
</reference>
<evidence type="ECO:0000259" key="2">
    <source>
        <dbReference type="Pfam" id="PF00646"/>
    </source>
</evidence>
<keyword evidence="5" id="KW-1185">Reference proteome</keyword>
<dbReference type="InterPro" id="IPR056594">
    <property type="entry name" value="AT5G49610-like_b-prop"/>
</dbReference>
<feature type="compositionally biased region" description="Low complexity" evidence="1">
    <location>
        <begin position="1"/>
        <end position="14"/>
    </location>
</feature>
<comment type="caution">
    <text evidence="4">The sequence shown here is derived from an EMBL/GenBank/DDBJ whole genome shotgun (WGS) entry which is preliminary data.</text>
</comment>
<evidence type="ECO:0008006" key="6">
    <source>
        <dbReference type="Google" id="ProtNLM"/>
    </source>
</evidence>
<name>A0AAD8SHK1_LOLMU</name>
<dbReference type="PANTHER" id="PTHR33207">
    <property type="entry name" value="F-BOX DOMAIN CONTAINING PROTEIN-RELATED"/>
    <property type="match status" value="1"/>
</dbReference>
<evidence type="ECO:0000313" key="5">
    <source>
        <dbReference type="Proteomes" id="UP001231189"/>
    </source>
</evidence>
<dbReference type="Pfam" id="PF00646">
    <property type="entry name" value="F-box"/>
    <property type="match status" value="1"/>
</dbReference>
<feature type="domain" description="F-box" evidence="2">
    <location>
        <begin position="26"/>
        <end position="62"/>
    </location>
</feature>
<proteinExistence type="predicted"/>
<feature type="region of interest" description="Disordered" evidence="1">
    <location>
        <begin position="1"/>
        <end position="20"/>
    </location>
</feature>
<dbReference type="SUPFAM" id="SSF81383">
    <property type="entry name" value="F-box domain"/>
    <property type="match status" value="1"/>
</dbReference>
<sequence length="406" mass="45584">MLSLSQSPTSTSALPAPPAAPTDITGLGDDLLREIFLRLPSLQSLVRAAFACRAFRRAVRSAPAFRRSFRALHAPPLLAFFLQSSFEVVPIFPCPWRQCDPDLGAADFFGIRGSRHDDARATGWEILPTYDGYLPLKKVSRSTNSVVSRTTNWVVSYRPLTQALDLFLYKPGNSIDLEFYTLSSEDGQGPSRVVCVRHHFNRRAQVAVLSSHTMEWQIFPKNTLLLREGASSGTVMRGLIWWPNWMHQKIAVLDTSTFQFSLIDVPTPLMTQSGESSYKLGETKDEKLCFVDIKDGTLYAYFRIAGDGGVVERWMLYKEFPLHTIVKNVTGGSMEQEGCPVEVEVVAVIDGFVYLTIFYCKDTQLRDFCLSLCLETSEISELFNDAHKDSRKEVVIKGKINDSVDK</sequence>